<dbReference type="AlphaFoldDB" id="A0A101KUA3"/>
<reference evidence="3 4" key="1">
    <citation type="submission" date="2015-12" db="EMBL/GenBank/DDBJ databases">
        <title>Draft genome sequence of Mesorhizobium sp. UFLA 01-765, a multitolerant efficient symbiont and plant-growth promoting strain isolated from Zn-mining soil using Leucaena leucocephala as a trap plant.</title>
        <authorList>
            <person name="Rangel W.M."/>
            <person name="Thijs S."/>
            <person name="Longatti S.M."/>
            <person name="Moreira F.M."/>
            <person name="Weyens N."/>
            <person name="Vangronsveld J."/>
            <person name="Van Hamme J.D."/>
            <person name="Bottos E.M."/>
            <person name="Rineau F."/>
        </authorList>
    </citation>
    <scope>NUCLEOTIDE SEQUENCE [LARGE SCALE GENOMIC DNA]</scope>
    <source>
        <strain evidence="3 4">UFLA 01-765</strain>
    </source>
</reference>
<evidence type="ECO:0008006" key="5">
    <source>
        <dbReference type="Google" id="ProtNLM"/>
    </source>
</evidence>
<evidence type="ECO:0000256" key="1">
    <source>
        <dbReference type="SAM" id="MobiDB-lite"/>
    </source>
</evidence>
<feature type="compositionally biased region" description="Polar residues" evidence="1">
    <location>
        <begin position="30"/>
        <end position="43"/>
    </location>
</feature>
<dbReference type="Pfam" id="PF05079">
    <property type="entry name" value="DUF680"/>
    <property type="match status" value="1"/>
</dbReference>
<evidence type="ECO:0000256" key="2">
    <source>
        <dbReference type="SAM" id="SignalP"/>
    </source>
</evidence>
<evidence type="ECO:0000313" key="4">
    <source>
        <dbReference type="Proteomes" id="UP000053176"/>
    </source>
</evidence>
<keyword evidence="2" id="KW-0732">Signal</keyword>
<protein>
    <recommendedName>
        <fullName evidence="5">DUF680 domain-containing protein</fullName>
    </recommendedName>
</protein>
<feature type="signal peptide" evidence="2">
    <location>
        <begin position="1"/>
        <end position="21"/>
    </location>
</feature>
<dbReference type="Proteomes" id="UP000053176">
    <property type="component" value="Unassembled WGS sequence"/>
</dbReference>
<gene>
    <name evidence="3" type="ORF">AU467_17675</name>
</gene>
<feature type="chain" id="PRO_5007099243" description="DUF680 domain-containing protein" evidence="2">
    <location>
        <begin position="22"/>
        <end position="81"/>
    </location>
</feature>
<dbReference type="OrthoDB" id="8090122at2"/>
<name>A0A101KUA3_RHILI</name>
<dbReference type="InterPro" id="IPR007771">
    <property type="entry name" value="DUF680"/>
</dbReference>
<comment type="caution">
    <text evidence="3">The sequence shown here is derived from an EMBL/GenBank/DDBJ whole genome shotgun (WGS) entry which is preliminary data.</text>
</comment>
<organism evidence="3 4">
    <name type="scientific">Rhizobium loti</name>
    <name type="common">Mesorhizobium loti</name>
    <dbReference type="NCBI Taxonomy" id="381"/>
    <lineage>
        <taxon>Bacteria</taxon>
        <taxon>Pseudomonadati</taxon>
        <taxon>Pseudomonadota</taxon>
        <taxon>Alphaproteobacteria</taxon>
        <taxon>Hyphomicrobiales</taxon>
        <taxon>Phyllobacteriaceae</taxon>
        <taxon>Mesorhizobium</taxon>
    </lineage>
</organism>
<feature type="region of interest" description="Disordered" evidence="1">
    <location>
        <begin position="20"/>
        <end position="43"/>
    </location>
</feature>
<evidence type="ECO:0000313" key="3">
    <source>
        <dbReference type="EMBL" id="KUM27046.1"/>
    </source>
</evidence>
<sequence length="81" mass="8294">MTRIAFVAAAMLVAAMGSASAGSDHYGADSANQPTAGADHLTTSSIRVRDMAHHQASVTTGTGETVADIIARHNDDGLWGK</sequence>
<accession>A0A101KUA3</accession>
<dbReference type="EMBL" id="LPWA01000099">
    <property type="protein sequence ID" value="KUM27046.1"/>
    <property type="molecule type" value="Genomic_DNA"/>
</dbReference>
<proteinExistence type="predicted"/>